<feature type="transmembrane region" description="Helical" evidence="7">
    <location>
        <begin position="12"/>
        <end position="35"/>
    </location>
</feature>
<evidence type="ECO:0000256" key="7">
    <source>
        <dbReference type="RuleBase" id="RU362042"/>
    </source>
</evidence>
<accession>A0A5M6ILM3</accession>
<dbReference type="GO" id="GO:0009003">
    <property type="term" value="F:signal peptidase activity"/>
    <property type="evidence" value="ECO:0007669"/>
    <property type="project" value="UniProtKB-EC"/>
</dbReference>
<dbReference type="InterPro" id="IPR019533">
    <property type="entry name" value="Peptidase_S26"/>
</dbReference>
<evidence type="ECO:0000256" key="2">
    <source>
        <dbReference type="ARBA" id="ARBA00013208"/>
    </source>
</evidence>
<evidence type="ECO:0000313" key="10">
    <source>
        <dbReference type="Proteomes" id="UP000325255"/>
    </source>
</evidence>
<dbReference type="PANTHER" id="PTHR12383">
    <property type="entry name" value="PROTEASE FAMILY S26 MITOCHONDRIAL INNER MEMBRANE PROTEASE-RELATED"/>
    <property type="match status" value="1"/>
</dbReference>
<reference evidence="9 10" key="1">
    <citation type="submission" date="2019-09" db="EMBL/GenBank/DDBJ databases">
        <title>Genome sequence of Rhodovastum atsumiense, a diverse member of the Acetobacteraceae family of non-sulfur purple photosynthetic bacteria.</title>
        <authorList>
            <person name="Meyer T."/>
            <person name="Kyndt J."/>
        </authorList>
    </citation>
    <scope>NUCLEOTIDE SEQUENCE [LARGE SCALE GENOMIC DNA]</scope>
    <source>
        <strain evidence="9 10">DSM 21279</strain>
    </source>
</reference>
<evidence type="ECO:0000313" key="9">
    <source>
        <dbReference type="EMBL" id="KAA5608515.1"/>
    </source>
</evidence>
<proteinExistence type="inferred from homology"/>
<evidence type="ECO:0000256" key="4">
    <source>
        <dbReference type="ARBA" id="ARBA00022801"/>
    </source>
</evidence>
<feature type="domain" description="Peptidase S26" evidence="8">
    <location>
        <begin position="22"/>
        <end position="174"/>
    </location>
</feature>
<evidence type="ECO:0000256" key="6">
    <source>
        <dbReference type="ARBA" id="ARBA00038445"/>
    </source>
</evidence>
<evidence type="ECO:0000256" key="5">
    <source>
        <dbReference type="ARBA" id="ARBA00023136"/>
    </source>
</evidence>
<dbReference type="RefSeq" id="WP_150045304.1">
    <property type="nucleotide sequence ID" value="NZ_OW485603.1"/>
</dbReference>
<dbReference type="InterPro" id="IPR019757">
    <property type="entry name" value="Pept_S26A_signal_pept_1_Lys-AS"/>
</dbReference>
<keyword evidence="10" id="KW-1185">Reference proteome</keyword>
<dbReference type="PANTHER" id="PTHR12383:SF16">
    <property type="entry name" value="MITOCHONDRIAL INNER MEMBRANE PROTEASE SUBUNIT 1"/>
    <property type="match status" value="1"/>
</dbReference>
<dbReference type="GO" id="GO:0004252">
    <property type="term" value="F:serine-type endopeptidase activity"/>
    <property type="evidence" value="ECO:0007669"/>
    <property type="project" value="InterPro"/>
</dbReference>
<dbReference type="OrthoDB" id="9815782at2"/>
<comment type="caution">
    <text evidence="9">The sequence shown here is derived from an EMBL/GenBank/DDBJ whole genome shotgun (WGS) entry which is preliminary data.</text>
</comment>
<evidence type="ECO:0000256" key="3">
    <source>
        <dbReference type="ARBA" id="ARBA00019232"/>
    </source>
</evidence>
<dbReference type="SUPFAM" id="SSF51306">
    <property type="entry name" value="LexA/Signal peptidase"/>
    <property type="match status" value="1"/>
</dbReference>
<dbReference type="InterPro" id="IPR052064">
    <property type="entry name" value="Mito_IMP1_subunit"/>
</dbReference>
<comment type="subcellular location">
    <subcellularLocation>
        <location evidence="7">Membrane</location>
        <topology evidence="7">Single-pass type II membrane protein</topology>
    </subcellularLocation>
</comment>
<dbReference type="InterPro" id="IPR036286">
    <property type="entry name" value="LexA/Signal_pep-like_sf"/>
</dbReference>
<comment type="catalytic activity">
    <reaction evidence="1 7">
        <text>Cleavage of hydrophobic, N-terminal signal or leader sequences from secreted and periplasmic proteins.</text>
        <dbReference type="EC" id="3.4.21.89"/>
    </reaction>
</comment>
<dbReference type="Proteomes" id="UP000325255">
    <property type="component" value="Unassembled WGS sequence"/>
</dbReference>
<keyword evidence="4 7" id="KW-0378">Hydrolase</keyword>
<keyword evidence="7" id="KW-1133">Transmembrane helix</keyword>
<keyword evidence="7" id="KW-0645">Protease</keyword>
<name>A0A5M6ILM3_9PROT</name>
<evidence type="ECO:0000256" key="1">
    <source>
        <dbReference type="ARBA" id="ARBA00000677"/>
    </source>
</evidence>
<dbReference type="Gene3D" id="2.10.109.10">
    <property type="entry name" value="Umud Fragment, subunit A"/>
    <property type="match status" value="1"/>
</dbReference>
<gene>
    <name evidence="9" type="primary">lepB</name>
    <name evidence="9" type="ORF">F1189_28685</name>
</gene>
<keyword evidence="5 7" id="KW-0472">Membrane</keyword>
<dbReference type="NCBIfam" id="TIGR02227">
    <property type="entry name" value="sigpep_I_bact"/>
    <property type="match status" value="1"/>
</dbReference>
<dbReference type="EC" id="3.4.21.89" evidence="2 7"/>
<dbReference type="Pfam" id="PF10502">
    <property type="entry name" value="Peptidase_S26"/>
    <property type="match status" value="1"/>
</dbReference>
<sequence length="178" mass="19144">MTGASASGEGTGAWSTALFLVKALPAAWVVGMMVIGLTGRFQLAVDVQERQCLPGYRVFVIDRARHGDDLRRGDIVVYRADAQTPLEPRGAKLAKRVLGLPGDRVRVSAERTEVNGVVVGYGLLLAEQLGTPPAALEREVVVPAGHVWAMGATVDSYDSRYYGPVPLWKMQGKAWGVL</sequence>
<comment type="similarity">
    <text evidence="6">Belongs to the peptidase S26 family. IMP1 subfamily.</text>
</comment>
<dbReference type="AlphaFoldDB" id="A0A5M6ILM3"/>
<organism evidence="9 10">
    <name type="scientific">Rhodovastum atsumiense</name>
    <dbReference type="NCBI Taxonomy" id="504468"/>
    <lineage>
        <taxon>Bacteria</taxon>
        <taxon>Pseudomonadati</taxon>
        <taxon>Pseudomonadota</taxon>
        <taxon>Alphaproteobacteria</taxon>
        <taxon>Acetobacterales</taxon>
        <taxon>Acetobacteraceae</taxon>
        <taxon>Rhodovastum</taxon>
    </lineage>
</organism>
<protein>
    <recommendedName>
        <fullName evidence="3 7">Signal peptidase I</fullName>
        <ecNumber evidence="2 7">3.4.21.89</ecNumber>
    </recommendedName>
</protein>
<evidence type="ECO:0000259" key="8">
    <source>
        <dbReference type="Pfam" id="PF10502"/>
    </source>
</evidence>
<dbReference type="InterPro" id="IPR000223">
    <property type="entry name" value="Pept_S26A_signal_pept_1"/>
</dbReference>
<dbReference type="GO" id="GO:0006465">
    <property type="term" value="P:signal peptide processing"/>
    <property type="evidence" value="ECO:0007669"/>
    <property type="project" value="InterPro"/>
</dbReference>
<keyword evidence="7" id="KW-0812">Transmembrane</keyword>
<dbReference type="EMBL" id="VWPK01000079">
    <property type="protein sequence ID" value="KAA5608515.1"/>
    <property type="molecule type" value="Genomic_DNA"/>
</dbReference>
<dbReference type="GO" id="GO:0016020">
    <property type="term" value="C:membrane"/>
    <property type="evidence" value="ECO:0007669"/>
    <property type="project" value="UniProtKB-SubCell"/>
</dbReference>
<dbReference type="CDD" id="cd06530">
    <property type="entry name" value="S26_SPase_I"/>
    <property type="match status" value="1"/>
</dbReference>
<dbReference type="PROSITE" id="PS00760">
    <property type="entry name" value="SPASE_I_2"/>
    <property type="match status" value="1"/>
</dbReference>